<evidence type="ECO:0000256" key="2">
    <source>
        <dbReference type="ARBA" id="ARBA00022746"/>
    </source>
</evidence>
<sequence>MGLENERYESAEEIQTFHSTLASTFQTGRTKDIAWRKWQLKQLWWLVEDNEQAILDAIKADLNRSEVESYLTDLAGIRKDILYHLDNIDAWTADTKIGDSFIARRLGLARIRNEPLGVVLIIGAWNFPVLLVLQPLIAAITAGCCAIIKPSEVTVACQNLLRDLVTQYLDPTAIRLVCAGVPETTKLLALPFNHIFFTGSANVGRHISAAAAIHLTPVTLELGGQSPAIVCQSGDVEHAAKCIAYSKFLNAGQICLAVNHVFVDPAVHDAFVDRLQYWNKQFLHGEQTITTAIVNRQHWDRLFSLLRQTKGTILCGGGGSDESHRMEPTVVVELDMNDALLAEEIFGPICPVVKVDVCQACQAINEREHPLALYIFSSDSSEIQNILDNTNSGGVTLNDVILHAGFPGAPFGGVGGSGHGYYHGSYGFKAFSHLRTIVNSPKWFDRLLAFRYPPFDGAKKSKIPQTKAKFKRGETIQDQRREGSGMVGSKLAVATALCGIASYYYSYSK</sequence>
<dbReference type="Gene3D" id="3.40.309.10">
    <property type="entry name" value="Aldehyde Dehydrogenase, Chain A, domain 2"/>
    <property type="match status" value="1"/>
</dbReference>
<protein>
    <recommendedName>
        <fullName evidence="4">Aldehyde dehydrogenase</fullName>
    </recommendedName>
</protein>
<reference evidence="7" key="1">
    <citation type="submission" date="2015-06" db="EMBL/GenBank/DDBJ databases">
        <authorList>
            <person name="Nguyen H."/>
        </authorList>
    </citation>
    <scope>NUCLEOTIDE SEQUENCE</scope>
    <source>
        <strain evidence="7">DAOM 180753</strain>
    </source>
</reference>
<comment type="similarity">
    <text evidence="1 4">Belongs to the aldehyde dehydrogenase family.</text>
</comment>
<dbReference type="InterPro" id="IPR016163">
    <property type="entry name" value="Ald_DH_C"/>
</dbReference>
<dbReference type="PANTHER" id="PTHR43570:SF16">
    <property type="entry name" value="ALDEHYDE DEHYDROGENASE TYPE III, ISOFORM Q"/>
    <property type="match status" value="1"/>
</dbReference>
<dbReference type="Pfam" id="PF00171">
    <property type="entry name" value="Aldedh"/>
    <property type="match status" value="1"/>
</dbReference>
<name>A0AAI9X623_PENTH</name>
<evidence type="ECO:0000259" key="6">
    <source>
        <dbReference type="Pfam" id="PF00171"/>
    </source>
</evidence>
<evidence type="ECO:0000256" key="5">
    <source>
        <dbReference type="PIRSR" id="PIRSR036492-1"/>
    </source>
</evidence>
<evidence type="ECO:0000313" key="8">
    <source>
        <dbReference type="Proteomes" id="UP001227192"/>
    </source>
</evidence>
<keyword evidence="8" id="KW-1185">Reference proteome</keyword>
<dbReference type="InterPro" id="IPR016162">
    <property type="entry name" value="Ald_DH_N"/>
</dbReference>
<keyword evidence="2" id="KW-0125">Carotenoid biosynthesis</keyword>
<dbReference type="InterPro" id="IPR016161">
    <property type="entry name" value="Ald_DH/histidinol_DH"/>
</dbReference>
<dbReference type="SUPFAM" id="SSF53720">
    <property type="entry name" value="ALDH-like"/>
    <property type="match status" value="1"/>
</dbReference>
<dbReference type="InterPro" id="IPR015590">
    <property type="entry name" value="Aldehyde_DH_dom"/>
</dbReference>
<evidence type="ECO:0000256" key="4">
    <source>
        <dbReference type="PIRNR" id="PIRNR036492"/>
    </source>
</evidence>
<evidence type="ECO:0000313" key="7">
    <source>
        <dbReference type="EMBL" id="KAJ9485067.1"/>
    </source>
</evidence>
<accession>A0AAI9X623</accession>
<evidence type="ECO:0000256" key="3">
    <source>
        <dbReference type="ARBA" id="ARBA00023002"/>
    </source>
</evidence>
<keyword evidence="3 4" id="KW-0560">Oxidoreductase</keyword>
<dbReference type="PIRSF" id="PIRSF036492">
    <property type="entry name" value="ALDH"/>
    <property type="match status" value="1"/>
</dbReference>
<feature type="active site" evidence="5">
    <location>
        <position position="221"/>
    </location>
</feature>
<dbReference type="EMBL" id="LACB01000289">
    <property type="protein sequence ID" value="KAJ9485067.1"/>
    <property type="molecule type" value="Genomic_DNA"/>
</dbReference>
<dbReference type="PANTHER" id="PTHR43570">
    <property type="entry name" value="ALDEHYDE DEHYDROGENASE"/>
    <property type="match status" value="1"/>
</dbReference>
<dbReference type="GO" id="GO:0004029">
    <property type="term" value="F:aldehyde dehydrogenase (NAD+) activity"/>
    <property type="evidence" value="ECO:0007669"/>
    <property type="project" value="TreeGrafter"/>
</dbReference>
<feature type="domain" description="Aldehyde dehydrogenase" evidence="6">
    <location>
        <begin position="23"/>
        <end position="437"/>
    </location>
</feature>
<dbReference type="AlphaFoldDB" id="A0AAI9X623"/>
<evidence type="ECO:0000256" key="1">
    <source>
        <dbReference type="ARBA" id="ARBA00009986"/>
    </source>
</evidence>
<dbReference type="PROSITE" id="PS00070">
    <property type="entry name" value="ALDEHYDE_DEHYDR_CYS"/>
    <property type="match status" value="1"/>
</dbReference>
<organism evidence="7 8">
    <name type="scientific">Penicillium thymicola</name>
    <dbReference type="NCBI Taxonomy" id="293382"/>
    <lineage>
        <taxon>Eukaryota</taxon>
        <taxon>Fungi</taxon>
        <taxon>Dikarya</taxon>
        <taxon>Ascomycota</taxon>
        <taxon>Pezizomycotina</taxon>
        <taxon>Eurotiomycetes</taxon>
        <taxon>Eurotiomycetidae</taxon>
        <taxon>Eurotiales</taxon>
        <taxon>Aspergillaceae</taxon>
        <taxon>Penicillium</taxon>
    </lineage>
</organism>
<dbReference type="Proteomes" id="UP001227192">
    <property type="component" value="Unassembled WGS sequence"/>
</dbReference>
<comment type="caution">
    <text evidence="7">The sequence shown here is derived from an EMBL/GenBank/DDBJ whole genome shotgun (WGS) entry which is preliminary data.</text>
</comment>
<gene>
    <name evidence="7" type="ORF">VN97_g8288</name>
</gene>
<dbReference type="FunFam" id="3.40.605.10:FF:000004">
    <property type="entry name" value="Aldehyde dehydrogenase"/>
    <property type="match status" value="1"/>
</dbReference>
<proteinExistence type="inferred from homology"/>
<dbReference type="GO" id="GO:0006081">
    <property type="term" value="P:aldehyde metabolic process"/>
    <property type="evidence" value="ECO:0007669"/>
    <property type="project" value="InterPro"/>
</dbReference>
<dbReference type="InterPro" id="IPR012394">
    <property type="entry name" value="Aldehyde_DH_NAD(P)"/>
</dbReference>
<dbReference type="GO" id="GO:0016117">
    <property type="term" value="P:carotenoid biosynthetic process"/>
    <property type="evidence" value="ECO:0007669"/>
    <property type="project" value="UniProtKB-KW"/>
</dbReference>
<dbReference type="GO" id="GO:0005737">
    <property type="term" value="C:cytoplasm"/>
    <property type="evidence" value="ECO:0007669"/>
    <property type="project" value="TreeGrafter"/>
</dbReference>
<dbReference type="InterPro" id="IPR016160">
    <property type="entry name" value="Ald_DH_CS_CYS"/>
</dbReference>
<reference evidence="7" key="2">
    <citation type="journal article" date="2016" name="Fungal Biol.">
        <title>Ochratoxin A production by Penicillium thymicola.</title>
        <authorList>
            <person name="Nguyen H.D.T."/>
            <person name="McMullin D.R."/>
            <person name="Ponomareva E."/>
            <person name="Riley R."/>
            <person name="Pomraning K.R."/>
            <person name="Baker S.E."/>
            <person name="Seifert K.A."/>
        </authorList>
    </citation>
    <scope>NUCLEOTIDE SEQUENCE</scope>
    <source>
        <strain evidence="7">DAOM 180753</strain>
    </source>
</reference>
<feature type="active site" evidence="5">
    <location>
        <position position="255"/>
    </location>
</feature>
<dbReference type="Gene3D" id="3.40.605.10">
    <property type="entry name" value="Aldehyde Dehydrogenase, Chain A, domain 1"/>
    <property type="match status" value="1"/>
</dbReference>